<evidence type="ECO:0000313" key="2">
    <source>
        <dbReference type="EMBL" id="OAG31547.1"/>
    </source>
</evidence>
<dbReference type="InterPro" id="IPR023534">
    <property type="entry name" value="Rof/RNase_P-like"/>
</dbReference>
<dbReference type="GeneID" id="93646372"/>
<dbReference type="InterPro" id="IPR036980">
    <property type="entry name" value="RNase_P/MRP_Rpp29_sf"/>
</dbReference>
<dbReference type="EMBL" id="LTDL01000014">
    <property type="protein sequence ID" value="OAG31547.1"/>
    <property type="molecule type" value="Genomic_DNA"/>
</dbReference>
<keyword evidence="3" id="KW-1185">Reference proteome</keyword>
<dbReference type="Proteomes" id="UP000185944">
    <property type="component" value="Unassembled WGS sequence"/>
</dbReference>
<organism evidence="2 3">
    <name type="scientific">Nematocida displodere</name>
    <dbReference type="NCBI Taxonomy" id="1805483"/>
    <lineage>
        <taxon>Eukaryota</taxon>
        <taxon>Fungi</taxon>
        <taxon>Fungi incertae sedis</taxon>
        <taxon>Microsporidia</taxon>
        <taxon>Nematocida</taxon>
    </lineage>
</organism>
<feature type="compositionally biased region" description="Low complexity" evidence="1">
    <location>
        <begin position="10"/>
        <end position="19"/>
    </location>
</feature>
<reference evidence="2 3" key="1">
    <citation type="submission" date="2016-02" db="EMBL/GenBank/DDBJ databases">
        <title>Discovery of a natural microsporidian pathogen with a broad tissue tropism in Caenorhabditis elegans.</title>
        <authorList>
            <person name="Luallen R.J."/>
            <person name="Reinke A.W."/>
            <person name="Tong L."/>
            <person name="Botts M.R."/>
            <person name="Felix M.-A."/>
            <person name="Troemel E.R."/>
        </authorList>
    </citation>
    <scope>NUCLEOTIDE SEQUENCE [LARGE SCALE GENOMIC DNA]</scope>
    <source>
        <strain evidence="2 3">JUm2807</strain>
    </source>
</reference>
<dbReference type="Gene3D" id="2.30.30.210">
    <property type="entry name" value="Ribonuclease P/MRP, subunit p29"/>
    <property type="match status" value="1"/>
</dbReference>
<accession>A0A177EHX9</accession>
<dbReference type="SUPFAM" id="SSF101744">
    <property type="entry name" value="Rof/RNase P subunit-like"/>
    <property type="match status" value="1"/>
</dbReference>
<dbReference type="RefSeq" id="XP_067545148.1">
    <property type="nucleotide sequence ID" value="XM_067687440.1"/>
</dbReference>
<name>A0A177EHX9_9MICR</name>
<evidence type="ECO:0000313" key="3">
    <source>
        <dbReference type="Proteomes" id="UP000185944"/>
    </source>
</evidence>
<feature type="region of interest" description="Disordered" evidence="1">
    <location>
        <begin position="1"/>
        <end position="21"/>
    </location>
</feature>
<evidence type="ECO:0000256" key="1">
    <source>
        <dbReference type="SAM" id="MobiDB-lite"/>
    </source>
</evidence>
<dbReference type="OrthoDB" id="124041at2759"/>
<dbReference type="GO" id="GO:0030677">
    <property type="term" value="C:ribonuclease P complex"/>
    <property type="evidence" value="ECO:0007669"/>
    <property type="project" value="InterPro"/>
</dbReference>
<comment type="caution">
    <text evidence="2">The sequence shown here is derived from an EMBL/GenBank/DDBJ whole genome shotgun (WGS) entry which is preliminary data.</text>
</comment>
<dbReference type="GO" id="GO:0003723">
    <property type="term" value="F:RNA binding"/>
    <property type="evidence" value="ECO:0007669"/>
    <property type="project" value="InterPro"/>
</dbReference>
<protein>
    <submittedName>
        <fullName evidence="2">Uncharacterized protein</fullName>
    </submittedName>
</protein>
<proteinExistence type="predicted"/>
<dbReference type="GO" id="GO:0008033">
    <property type="term" value="P:tRNA processing"/>
    <property type="evidence" value="ECO:0007669"/>
    <property type="project" value="InterPro"/>
</dbReference>
<dbReference type="VEuPathDB" id="MicrosporidiaDB:NEDG_00022"/>
<dbReference type="AlphaFoldDB" id="A0A177EHX9"/>
<gene>
    <name evidence="2" type="ORF">NEDG_00022</name>
</gene>
<sequence>MFGAEKHFLSKTPPGSTTTTKDDFKIWLGNSGYTPRPHTNAAKEHMLPYKNMSPAVAAELNRLFNKHLQSIAQENRKTPMTSLLLRMELMGACISPVPHTTTYTGTEDLKQGILLNETKNVLAISLDGAVKIFPKAMNNFVLHVNGNSYFIIGPSLKSERRYAKGTPQ</sequence>